<feature type="region of interest" description="Disordered" evidence="1">
    <location>
        <begin position="309"/>
        <end position="343"/>
    </location>
</feature>
<protein>
    <submittedName>
        <fullName evidence="3 4">Uncharacterized protein LOC106466323 isoform X1</fullName>
    </submittedName>
</protein>
<gene>
    <name evidence="3 4 5" type="primary">LOC106466323</name>
</gene>
<accession>A0ABM1T2A9</accession>
<feature type="compositionally biased region" description="Basic residues" evidence="1">
    <location>
        <begin position="239"/>
        <end position="250"/>
    </location>
</feature>
<organism evidence="2 5">
    <name type="scientific">Limulus polyphemus</name>
    <name type="common">Atlantic horseshoe crab</name>
    <dbReference type="NCBI Taxonomy" id="6850"/>
    <lineage>
        <taxon>Eukaryota</taxon>
        <taxon>Metazoa</taxon>
        <taxon>Ecdysozoa</taxon>
        <taxon>Arthropoda</taxon>
        <taxon>Chelicerata</taxon>
        <taxon>Merostomata</taxon>
        <taxon>Xiphosura</taxon>
        <taxon>Limulidae</taxon>
        <taxon>Limulus</taxon>
    </lineage>
</organism>
<proteinExistence type="predicted"/>
<dbReference type="Proteomes" id="UP000694941">
    <property type="component" value="Unplaced"/>
</dbReference>
<feature type="region of interest" description="Disordered" evidence="1">
    <location>
        <begin position="239"/>
        <end position="265"/>
    </location>
</feature>
<evidence type="ECO:0000313" key="2">
    <source>
        <dbReference type="Proteomes" id="UP000694941"/>
    </source>
</evidence>
<feature type="compositionally biased region" description="Basic residues" evidence="1">
    <location>
        <begin position="317"/>
        <end position="327"/>
    </location>
</feature>
<evidence type="ECO:0000256" key="1">
    <source>
        <dbReference type="SAM" id="MobiDB-lite"/>
    </source>
</evidence>
<feature type="compositionally biased region" description="Basic and acidic residues" evidence="1">
    <location>
        <begin position="13"/>
        <end position="32"/>
    </location>
</feature>
<dbReference type="RefSeq" id="XP_022250014.1">
    <property type="nucleotide sequence ID" value="XM_022394306.1"/>
</dbReference>
<evidence type="ECO:0000313" key="5">
    <source>
        <dbReference type="RefSeq" id="XP_022250015.1"/>
    </source>
</evidence>
<reference evidence="3 4" key="1">
    <citation type="submission" date="2025-05" db="UniProtKB">
        <authorList>
            <consortium name="RefSeq"/>
        </authorList>
    </citation>
    <scope>IDENTIFICATION</scope>
    <source>
        <tissue evidence="3 4">Muscle</tissue>
    </source>
</reference>
<name>A0ABM1T2A9_LIMPO</name>
<keyword evidence="2" id="KW-1185">Reference proteome</keyword>
<dbReference type="GeneID" id="106466323"/>
<evidence type="ECO:0000313" key="4">
    <source>
        <dbReference type="RefSeq" id="XP_022250014.1"/>
    </source>
</evidence>
<evidence type="ECO:0000313" key="3">
    <source>
        <dbReference type="RefSeq" id="XP_022250013.1"/>
    </source>
</evidence>
<sequence>MAKFKSCMNTRLVTREKQSTNCHHSSDKDNISSREQNNSSKQTHERTSQSTNVLTYKTSERQLKKRVEGRTIQNEIPIFSLSSSQYSSGHCLLEAKVEPEGLTDENSSPVSPSFSPGAEQSETMLLTEKLMKSELSAFKKPSTYPQASGKNGNAKPNIINKENSEKYVVKGSTESVQWIKKTVSTSSSDSSTLEESKAYQSPKKKDTYCYNRKYRTCKGNNTSTVHQKNKNHVIDKLHNSVKKKHSKKSSKAHESRHSRIKYSCSNNSKRRHVTYKGYNSVWKGCFKAFDYGRHTDSFYHTNIRKKRNKSLAGITSHSRHGYMRGRGRSSSSSEKSEESSLSSMDTKNFYNNAHFDYKKFPKSLIMKVEESGLGNDCSDKQVDAKSTEEAQKVTPVNLDNTECVSINSDSTNKEIRRNSEGQRIFHCNDMISEQSDLFTPIFQSFVQSLTGNINPTQESQLINKTSSDNSATKADEYADRRMSDINIPSHQQELMYHKKVELLKHFKEECEVYFMVTRMLISKLVHSKLLKNIHMCHVDLTSKDPQLQAEMSQCLKLTLDDLSSAYMVEFKEFVERLLKNPLNMNFGNFLPSV</sequence>
<feature type="compositionally biased region" description="Low complexity" evidence="1">
    <location>
        <begin position="329"/>
        <end position="343"/>
    </location>
</feature>
<dbReference type="RefSeq" id="XP_022250013.1">
    <property type="nucleotide sequence ID" value="XM_022394305.1"/>
</dbReference>
<dbReference type="RefSeq" id="XP_022250015.1">
    <property type="nucleotide sequence ID" value="XM_022394307.1"/>
</dbReference>
<feature type="region of interest" description="Disordered" evidence="1">
    <location>
        <begin position="1"/>
        <end position="53"/>
    </location>
</feature>